<dbReference type="OrthoDB" id="10627039at2759"/>
<reference evidence="2 3" key="1">
    <citation type="journal article" date="2012" name="PLoS Pathog.">
        <title>Comparative pathogenomics reveals horizontally acquired novel virulence genes in fungi infecting cereal hosts.</title>
        <authorList>
            <person name="Gardiner D.M."/>
            <person name="McDonald M.C."/>
            <person name="Covarelli L."/>
            <person name="Solomon P.S."/>
            <person name="Rusu A.G."/>
            <person name="Marshall M."/>
            <person name="Kazan K."/>
            <person name="Chakraborty S."/>
            <person name="McDonald B.A."/>
            <person name="Manners J.M."/>
        </authorList>
    </citation>
    <scope>NUCLEOTIDE SEQUENCE [LARGE SCALE GENOMIC DNA]</scope>
    <source>
        <strain evidence="2 3">CS3096</strain>
    </source>
</reference>
<dbReference type="KEGG" id="fpu:FPSE_02143"/>
<protein>
    <submittedName>
        <fullName evidence="2">Uncharacterized protein</fullName>
    </submittedName>
</protein>
<evidence type="ECO:0000313" key="2">
    <source>
        <dbReference type="EMBL" id="EKJ77645.1"/>
    </source>
</evidence>
<organism evidence="2 3">
    <name type="scientific">Fusarium pseudograminearum (strain CS3096)</name>
    <name type="common">Wheat and barley crown-rot fungus</name>
    <dbReference type="NCBI Taxonomy" id="1028729"/>
    <lineage>
        <taxon>Eukaryota</taxon>
        <taxon>Fungi</taxon>
        <taxon>Dikarya</taxon>
        <taxon>Ascomycota</taxon>
        <taxon>Pezizomycotina</taxon>
        <taxon>Sordariomycetes</taxon>
        <taxon>Hypocreomycetidae</taxon>
        <taxon>Hypocreales</taxon>
        <taxon>Nectriaceae</taxon>
        <taxon>Fusarium</taxon>
    </lineage>
</organism>
<feature type="compositionally biased region" description="Basic and acidic residues" evidence="1">
    <location>
        <begin position="1"/>
        <end position="12"/>
    </location>
</feature>
<evidence type="ECO:0000313" key="3">
    <source>
        <dbReference type="Proteomes" id="UP000007978"/>
    </source>
</evidence>
<name>K3W2H2_FUSPC</name>
<dbReference type="RefSeq" id="XP_009253537.1">
    <property type="nucleotide sequence ID" value="XM_009255262.1"/>
</dbReference>
<comment type="caution">
    <text evidence="2">The sequence shown here is derived from an EMBL/GenBank/DDBJ whole genome shotgun (WGS) entry which is preliminary data.</text>
</comment>
<proteinExistence type="predicted"/>
<evidence type="ECO:0000256" key="1">
    <source>
        <dbReference type="SAM" id="MobiDB-lite"/>
    </source>
</evidence>
<keyword evidence="3" id="KW-1185">Reference proteome</keyword>
<dbReference type="HOGENOM" id="CLU_1245431_0_0_1"/>
<gene>
    <name evidence="2" type="ORF">FPSE_02143</name>
</gene>
<accession>K3W2H2</accession>
<feature type="region of interest" description="Disordered" evidence="1">
    <location>
        <begin position="1"/>
        <end position="66"/>
    </location>
</feature>
<dbReference type="Proteomes" id="UP000007978">
    <property type="component" value="Chromosome 2"/>
</dbReference>
<dbReference type="AlphaFoldDB" id="K3W2H2"/>
<sequence>MADAPDISRDHPPPVNCAGRPNNNDRTIADLTIRTAMNTNHNEKTGDELYAENKQQKQEPRSQGTDVLSEIKDLESASEVIDSKSRQFIAKIKEIVLENEKAFENEEICLQIEELYLEIEKEFDSLDIRVKAVGRFLAETSFLVKEKCDDVSLLEKYLDSFKQLDEANDGVIGEQEKSQLYRLSQALASELADVKRLQQLLVGKPAERAKEHAEGDTNPVER</sequence>
<dbReference type="GeneID" id="20360762"/>
<dbReference type="EMBL" id="AFNW01000056">
    <property type="protein sequence ID" value="EKJ77645.1"/>
    <property type="molecule type" value="Genomic_DNA"/>
</dbReference>